<dbReference type="EMBL" id="RYZR01000006">
    <property type="protein sequence ID" value="RUL63481.1"/>
    <property type="molecule type" value="Genomic_DNA"/>
</dbReference>
<keyword evidence="2" id="KW-1185">Reference proteome</keyword>
<evidence type="ECO:0000313" key="2">
    <source>
        <dbReference type="Proteomes" id="UP000267077"/>
    </source>
</evidence>
<dbReference type="NCBIfam" id="NF047412">
    <property type="entry name" value="sig_GCG_CRPN_rpt"/>
    <property type="match status" value="1"/>
</dbReference>
<accession>A0A3S0PEI2</accession>
<dbReference type="OrthoDB" id="9111088at2"/>
<reference evidence="1 2" key="1">
    <citation type="submission" date="2018-12" db="EMBL/GenBank/DDBJ databases">
        <title>Dyella dinghuensis sp. nov. DHOA06 and Dyella choica sp. nov. 4M-K27, isolated from forest soil.</title>
        <authorList>
            <person name="Qiu L.-H."/>
            <person name="Gao Z.-H."/>
        </authorList>
    </citation>
    <scope>NUCLEOTIDE SEQUENCE [LARGE SCALE GENOMIC DNA]</scope>
    <source>
        <strain evidence="1 2">DHOA06</strain>
    </source>
</reference>
<name>A0A3S0PEI2_9GAMM</name>
<dbReference type="InterPro" id="IPR058110">
    <property type="entry name" value="GCG_CRPN_dom"/>
</dbReference>
<protein>
    <submittedName>
        <fullName evidence="1">Uncharacterized protein</fullName>
    </submittedName>
</protein>
<gene>
    <name evidence="1" type="ORF">EKH79_12085</name>
</gene>
<sequence>MAVGLLVTVSAYAAQGCGPGRWRDGWGFCRGPAVVVVRPIGYPVGYPVVAVGPARVCPPGYWIGPHGHCRDTPVHPHWGYRAWVY</sequence>
<organism evidence="1 2">
    <name type="scientific">Dyella dinghuensis</name>
    <dbReference type="NCBI Taxonomy" id="1920169"/>
    <lineage>
        <taxon>Bacteria</taxon>
        <taxon>Pseudomonadati</taxon>
        <taxon>Pseudomonadota</taxon>
        <taxon>Gammaproteobacteria</taxon>
        <taxon>Lysobacterales</taxon>
        <taxon>Rhodanobacteraceae</taxon>
        <taxon>Dyella</taxon>
    </lineage>
</organism>
<comment type="caution">
    <text evidence="1">The sequence shown here is derived from an EMBL/GenBank/DDBJ whole genome shotgun (WGS) entry which is preliminary data.</text>
</comment>
<dbReference type="AlphaFoldDB" id="A0A3S0PEI2"/>
<dbReference type="Proteomes" id="UP000267077">
    <property type="component" value="Unassembled WGS sequence"/>
</dbReference>
<proteinExistence type="predicted"/>
<evidence type="ECO:0000313" key="1">
    <source>
        <dbReference type="EMBL" id="RUL63481.1"/>
    </source>
</evidence>